<keyword evidence="6 12" id="KW-0489">Methyltransferase</keyword>
<protein>
    <recommendedName>
        <fullName evidence="4">Protein-L-isoaspartate O-methyltransferase</fullName>
        <ecNumber evidence="3">2.1.1.77</ecNumber>
    </recommendedName>
    <alternativeName>
        <fullName evidence="11">L-isoaspartyl protein carboxyl methyltransferase</fullName>
    </alternativeName>
    <alternativeName>
        <fullName evidence="9">Protein L-isoaspartyl methyltransferase</fullName>
    </alternativeName>
    <alternativeName>
        <fullName evidence="10">Protein-beta-aspartate methyltransferase</fullName>
    </alternativeName>
</protein>
<accession>A0A366M314</accession>
<dbReference type="GO" id="GO:0005737">
    <property type="term" value="C:cytoplasm"/>
    <property type="evidence" value="ECO:0007669"/>
    <property type="project" value="UniProtKB-SubCell"/>
</dbReference>
<evidence type="ECO:0000256" key="7">
    <source>
        <dbReference type="ARBA" id="ARBA00022679"/>
    </source>
</evidence>
<dbReference type="NCBIfam" id="TIGR04364">
    <property type="entry name" value="methyltran_FxLD"/>
    <property type="match status" value="1"/>
</dbReference>
<evidence type="ECO:0000313" key="12">
    <source>
        <dbReference type="EMBL" id="RBQ20586.1"/>
    </source>
</evidence>
<evidence type="ECO:0000256" key="3">
    <source>
        <dbReference type="ARBA" id="ARBA00011890"/>
    </source>
</evidence>
<dbReference type="GO" id="GO:0032259">
    <property type="term" value="P:methylation"/>
    <property type="evidence" value="ECO:0007669"/>
    <property type="project" value="UniProtKB-KW"/>
</dbReference>
<comment type="subcellular location">
    <subcellularLocation>
        <location evidence="1">Cytoplasm</location>
    </subcellularLocation>
</comment>
<evidence type="ECO:0000256" key="8">
    <source>
        <dbReference type="ARBA" id="ARBA00022691"/>
    </source>
</evidence>
<dbReference type="EMBL" id="QMEY01000002">
    <property type="protein sequence ID" value="RBQ20586.1"/>
    <property type="molecule type" value="Genomic_DNA"/>
</dbReference>
<evidence type="ECO:0000256" key="10">
    <source>
        <dbReference type="ARBA" id="ARBA00031323"/>
    </source>
</evidence>
<evidence type="ECO:0000256" key="2">
    <source>
        <dbReference type="ARBA" id="ARBA00005369"/>
    </source>
</evidence>
<dbReference type="OrthoDB" id="4035289at2"/>
<dbReference type="InterPro" id="IPR029063">
    <property type="entry name" value="SAM-dependent_MTases_sf"/>
</dbReference>
<comment type="similarity">
    <text evidence="2">Belongs to the methyltransferase superfamily. L-isoaspartyl/D-aspartyl protein methyltransferase family.</text>
</comment>
<evidence type="ECO:0000256" key="4">
    <source>
        <dbReference type="ARBA" id="ARBA00013346"/>
    </source>
</evidence>
<dbReference type="SUPFAM" id="SSF53335">
    <property type="entry name" value="S-adenosyl-L-methionine-dependent methyltransferases"/>
    <property type="match status" value="1"/>
</dbReference>
<keyword evidence="8" id="KW-0949">S-adenosyl-L-methionine</keyword>
<dbReference type="GO" id="GO:0004719">
    <property type="term" value="F:protein-L-isoaspartate (D-aspartate) O-methyltransferase activity"/>
    <property type="evidence" value="ECO:0007669"/>
    <property type="project" value="UniProtKB-EC"/>
</dbReference>
<keyword evidence="13" id="KW-1185">Reference proteome</keyword>
<keyword evidence="7 12" id="KW-0808">Transferase</keyword>
<dbReference type="PANTHER" id="PTHR11579:SF0">
    <property type="entry name" value="PROTEIN-L-ISOASPARTATE(D-ASPARTATE) O-METHYLTRANSFERASE"/>
    <property type="match status" value="1"/>
</dbReference>
<evidence type="ECO:0000256" key="1">
    <source>
        <dbReference type="ARBA" id="ARBA00004496"/>
    </source>
</evidence>
<dbReference type="CDD" id="cd02440">
    <property type="entry name" value="AdoMet_MTases"/>
    <property type="match status" value="1"/>
</dbReference>
<dbReference type="PANTHER" id="PTHR11579">
    <property type="entry name" value="PROTEIN-L-ISOASPARTATE O-METHYLTRANSFERASE"/>
    <property type="match status" value="1"/>
</dbReference>
<reference evidence="12 13" key="1">
    <citation type="submission" date="2018-06" db="EMBL/GenBank/DDBJ databases">
        <title>Sphaerisporangium craniellae sp. nov., isolated from a marine sponge in the South China Sea.</title>
        <authorList>
            <person name="Li L."/>
        </authorList>
    </citation>
    <scope>NUCLEOTIDE SEQUENCE [LARGE SCALE GENOMIC DNA]</scope>
    <source>
        <strain evidence="12 13">LHW63015</strain>
    </source>
</reference>
<evidence type="ECO:0000313" key="13">
    <source>
        <dbReference type="Proteomes" id="UP000253303"/>
    </source>
</evidence>
<dbReference type="InterPro" id="IPR000682">
    <property type="entry name" value="PCMT"/>
</dbReference>
<dbReference type="RefSeq" id="WP_113980070.1">
    <property type="nucleotide sequence ID" value="NZ_QMEY01000002.1"/>
</dbReference>
<evidence type="ECO:0000256" key="11">
    <source>
        <dbReference type="ARBA" id="ARBA00031350"/>
    </source>
</evidence>
<keyword evidence="5" id="KW-0963">Cytoplasm</keyword>
<organism evidence="12 13">
    <name type="scientific">Spongiactinospora rosea</name>
    <dbReference type="NCBI Taxonomy" id="2248750"/>
    <lineage>
        <taxon>Bacteria</taxon>
        <taxon>Bacillati</taxon>
        <taxon>Actinomycetota</taxon>
        <taxon>Actinomycetes</taxon>
        <taxon>Streptosporangiales</taxon>
        <taxon>Streptosporangiaceae</taxon>
        <taxon>Spongiactinospora</taxon>
    </lineage>
</organism>
<dbReference type="Proteomes" id="UP000253303">
    <property type="component" value="Unassembled WGS sequence"/>
</dbReference>
<name>A0A366M314_9ACTN</name>
<proteinExistence type="inferred from homology"/>
<gene>
    <name evidence="12" type="primary">fxlM</name>
    <name evidence="12" type="ORF">DP939_05695</name>
</gene>
<evidence type="ECO:0000256" key="6">
    <source>
        <dbReference type="ARBA" id="ARBA00022603"/>
    </source>
</evidence>
<dbReference type="Pfam" id="PF01135">
    <property type="entry name" value="PCMT"/>
    <property type="match status" value="1"/>
</dbReference>
<evidence type="ECO:0000256" key="9">
    <source>
        <dbReference type="ARBA" id="ARBA00030757"/>
    </source>
</evidence>
<dbReference type="InterPro" id="IPR027573">
    <property type="entry name" value="Methyltran_FxLD"/>
</dbReference>
<sequence length="407" mass="43216">MMAVDGGDQAGELRARLADELIARGYIRSTRVEAAFRAVPRHAFVPADTPLDVTYHVDRSVVTKRDENGVAVSSVSAAYIQVAMIEQAELRPGSRVLEIGSGGYNAALLAEVVGPGGRVVSVDIDPEVTDRAAGLLEAAGYGGRVTVITADAQGEVFGRESFDAIIVTAGAWDLAPAWLRGLAVGGRLVVPLRMNGVSRSIGFRWEMGRLVGTSAVVGGFVPMQGAGEHLDREFRLPDGRGGAVTLRFDDGAPDDPALLDGVLASERGEAWSGVTVGHGESFADLYLWFAGFLPGFCKLAADEGTELAQERKSWFPFGVVRGDSFAYLSVRPALEGRGVEFGARAYGAHGGEAATAMVEQIQAWDERGRTEPGFEYWPTGSALARFPDDVAVLHKTHGLVAITWPAC</sequence>
<dbReference type="Gene3D" id="3.40.50.150">
    <property type="entry name" value="Vaccinia Virus protein VP39"/>
    <property type="match status" value="1"/>
</dbReference>
<dbReference type="AlphaFoldDB" id="A0A366M314"/>
<dbReference type="EC" id="2.1.1.77" evidence="3"/>
<comment type="caution">
    <text evidence="12">The sequence shown here is derived from an EMBL/GenBank/DDBJ whole genome shotgun (WGS) entry which is preliminary data.</text>
</comment>
<evidence type="ECO:0000256" key="5">
    <source>
        <dbReference type="ARBA" id="ARBA00022490"/>
    </source>
</evidence>